<evidence type="ECO:0000256" key="1">
    <source>
        <dbReference type="ARBA" id="ARBA00022801"/>
    </source>
</evidence>
<dbReference type="Gene3D" id="3.90.1330.10">
    <property type="entry name" value="Alpha-glucuronidase, C-terminal domain"/>
    <property type="match status" value="1"/>
</dbReference>
<dbReference type="SUPFAM" id="SSF51445">
    <property type="entry name" value="(Trans)glycosidases"/>
    <property type="match status" value="1"/>
</dbReference>
<keyword evidence="6" id="KW-1185">Reference proteome</keyword>
<dbReference type="InterPro" id="IPR011099">
    <property type="entry name" value="Glyco_hydro_67_C"/>
</dbReference>
<accession>A0A1H7HI26</accession>
<dbReference type="GO" id="GO:0046559">
    <property type="term" value="F:alpha-glucuronidase activity"/>
    <property type="evidence" value="ECO:0007669"/>
    <property type="project" value="InterPro"/>
</dbReference>
<dbReference type="AlphaFoldDB" id="A0A1H7HI26"/>
<dbReference type="GO" id="GO:0033939">
    <property type="term" value="F:xylan alpha-1,2-glucuronosidase activity"/>
    <property type="evidence" value="ECO:0007669"/>
    <property type="project" value="TreeGrafter"/>
</dbReference>
<dbReference type="RefSeq" id="WP_091479158.1">
    <property type="nucleotide sequence ID" value="NZ_BJYC01000007.1"/>
</dbReference>
<dbReference type="PIRSF" id="PIRSF029900">
    <property type="entry name" value="Alpha-glucuronds"/>
    <property type="match status" value="1"/>
</dbReference>
<keyword evidence="1" id="KW-0378">Hydrolase</keyword>
<dbReference type="Gene3D" id="3.30.379.10">
    <property type="entry name" value="Chitobiase/beta-hexosaminidase domain 2-like"/>
    <property type="match status" value="1"/>
</dbReference>
<dbReference type="Gene3D" id="3.20.20.80">
    <property type="entry name" value="Glycosidases"/>
    <property type="match status" value="1"/>
</dbReference>
<dbReference type="STRING" id="426702.SAMN04488099_10367"/>
<reference evidence="6" key="1">
    <citation type="submission" date="2016-10" db="EMBL/GenBank/DDBJ databases">
        <authorList>
            <person name="Varghese N."/>
            <person name="Submissions S."/>
        </authorList>
    </citation>
    <scope>NUCLEOTIDE SEQUENCE [LARGE SCALE GENOMIC DNA]</scope>
    <source>
        <strain evidence="6">DSM 19183</strain>
    </source>
</reference>
<dbReference type="SUPFAM" id="SSF55545">
    <property type="entry name" value="beta-N-acetylhexosaminidase-like domain"/>
    <property type="match status" value="1"/>
</dbReference>
<dbReference type="Proteomes" id="UP000199081">
    <property type="component" value="Unassembled WGS sequence"/>
</dbReference>
<feature type="active site" description="Proton acceptor" evidence="2">
    <location>
        <position position="366"/>
    </location>
</feature>
<dbReference type="OrthoDB" id="339499at2"/>
<dbReference type="InterPro" id="IPR029018">
    <property type="entry name" value="Hex-like_dom2"/>
</dbReference>
<dbReference type="GO" id="GO:0005576">
    <property type="term" value="C:extracellular region"/>
    <property type="evidence" value="ECO:0007669"/>
    <property type="project" value="InterPro"/>
</dbReference>
<dbReference type="InterPro" id="IPR011395">
    <property type="entry name" value="Glyco_hydro_67_aGlcAse"/>
</dbReference>
<evidence type="ECO:0000256" key="2">
    <source>
        <dbReference type="PIRSR" id="PIRSR029900-1"/>
    </source>
</evidence>
<protein>
    <submittedName>
        <fullName evidence="5">Alpha-glucuronidase</fullName>
    </submittedName>
</protein>
<evidence type="ECO:0000313" key="5">
    <source>
        <dbReference type="EMBL" id="SEK49112.1"/>
    </source>
</evidence>
<sequence length="653" mass="75593">MTTKLDFDESWLSPDTLKAWPFSTIEIDGAAHLEKTLEKEFLLYKESFEAGDHTLSFKVTEDDSIILDGFKIEQKENAVTVTANKPEGLMYGFFHLIRAYQQNAQPELAVTSNPKNKIRMINHWDNFDGSVERGYAGRSLFFSNNEFRLQDERFAQYAKMLASVGINALTINNVNVHQKESYFITDSFIRDVKHLAEIFRSYGLTLFLSVNYAAPMEVDWTDTADPLDEKVRAFWKDTAELIYEHIPYFGGFVVKADSENRPGPFTYGRTHADGANMLAEALEPFGGTVFWRCFVYDNHQDWRDRSTDRARAAYDHYAPMDGDFADNVVLQIKNGPMDFQVREAVSPLFGALKQTNQVLEFQIAQEYTGQQKHICYLIPMWKEVLDFDTYADGPGTTVQDVLVSYPQNPERNGITAVVNTGMDENWTGHKLSQANLFGYGRLIWDSSLSSEEIAEEWIEATYSLSEKGKKTLLDILISSWDTYEKYTSPLGIGWMVQPNHHYGPNIDGYEYDMWGTYHFSDRDGLGVDRTVASGTGYTRQYYDENYAMYENVDTCPEELLLFFHHLPYSYKLKTGKTIIQHIYDTHFEGFDKVEAYQEQWETLKDEIDEASYLNVKERLEEQRRSAREWRDQVNTYYYRKSGVEDAKGRKIYK</sequence>
<evidence type="ECO:0000259" key="4">
    <source>
        <dbReference type="Pfam" id="PF07488"/>
    </source>
</evidence>
<feature type="domain" description="Glycosyl hydrolase family 67 catalytic" evidence="4">
    <location>
        <begin position="101"/>
        <end position="426"/>
    </location>
</feature>
<dbReference type="Pfam" id="PF07488">
    <property type="entry name" value="Glyco_hydro_67M"/>
    <property type="match status" value="1"/>
</dbReference>
<dbReference type="InterPro" id="IPR037054">
    <property type="entry name" value="A-glucoronidase_C_sf"/>
</dbReference>
<proteinExistence type="predicted"/>
<dbReference type="GO" id="GO:0045493">
    <property type="term" value="P:xylan catabolic process"/>
    <property type="evidence" value="ECO:0007669"/>
    <property type="project" value="InterPro"/>
</dbReference>
<organism evidence="5 6">
    <name type="scientific">Alkalibacterium pelagium</name>
    <dbReference type="NCBI Taxonomy" id="426702"/>
    <lineage>
        <taxon>Bacteria</taxon>
        <taxon>Bacillati</taxon>
        <taxon>Bacillota</taxon>
        <taxon>Bacilli</taxon>
        <taxon>Lactobacillales</taxon>
        <taxon>Carnobacteriaceae</taxon>
        <taxon>Alkalibacterium</taxon>
    </lineage>
</organism>
<dbReference type="Pfam" id="PF07477">
    <property type="entry name" value="Glyco_hydro_67C"/>
    <property type="match status" value="1"/>
</dbReference>
<feature type="domain" description="Glycosyl hydrolase family 67 C-terminal" evidence="3">
    <location>
        <begin position="427"/>
        <end position="649"/>
    </location>
</feature>
<dbReference type="PANTHER" id="PTHR39207:SF1">
    <property type="entry name" value="ALPHA-GLUCURONIDASE A"/>
    <property type="match status" value="1"/>
</dbReference>
<gene>
    <name evidence="5" type="ORF">SAMN04488099_10367</name>
</gene>
<dbReference type="InterPro" id="IPR017853">
    <property type="entry name" value="GH"/>
</dbReference>
<evidence type="ECO:0000313" key="6">
    <source>
        <dbReference type="Proteomes" id="UP000199081"/>
    </source>
</evidence>
<dbReference type="PANTHER" id="PTHR39207">
    <property type="entry name" value="ALPHA-GLUCURONIDASE A"/>
    <property type="match status" value="1"/>
</dbReference>
<feature type="active site" description="Proton acceptor" evidence="2">
    <location>
        <position position="338"/>
    </location>
</feature>
<name>A0A1H7HI26_9LACT</name>
<dbReference type="InterPro" id="IPR011100">
    <property type="entry name" value="Glyco_hydro_67_cat"/>
</dbReference>
<dbReference type="EMBL" id="FNZU01000003">
    <property type="protein sequence ID" value="SEK49112.1"/>
    <property type="molecule type" value="Genomic_DNA"/>
</dbReference>
<feature type="active site" description="Proton donor" evidence="2">
    <location>
        <position position="259"/>
    </location>
</feature>
<evidence type="ECO:0000259" key="3">
    <source>
        <dbReference type="Pfam" id="PF07477"/>
    </source>
</evidence>